<dbReference type="PROSITE" id="PS51918">
    <property type="entry name" value="RADICAL_SAM"/>
    <property type="match status" value="1"/>
</dbReference>
<evidence type="ECO:0000256" key="6">
    <source>
        <dbReference type="ARBA" id="ARBA00023014"/>
    </source>
</evidence>
<proteinExistence type="inferred from homology"/>
<keyword evidence="2 8" id="KW-0949">S-adenosyl-L-methionine</keyword>
<feature type="binding site" evidence="8">
    <location>
        <position position="40"/>
    </location>
    <ligand>
        <name>[4Fe-4S] cluster</name>
        <dbReference type="ChEBI" id="CHEBI:49883"/>
        <note>4Fe-4S-S-AdoMet</note>
    </ligand>
</feature>
<feature type="binding site" evidence="8">
    <location>
        <begin position="14"/>
        <end position="16"/>
    </location>
    <ligand>
        <name>substrate</name>
    </ligand>
</feature>
<dbReference type="GO" id="GO:0000287">
    <property type="term" value="F:magnesium ion binding"/>
    <property type="evidence" value="ECO:0007669"/>
    <property type="project" value="UniProtKB-UniRule"/>
</dbReference>
<feature type="binding site" evidence="8">
    <location>
        <position position="92"/>
    </location>
    <ligand>
        <name>substrate</name>
    </ligand>
</feature>
<dbReference type="Gene3D" id="3.20.20.70">
    <property type="entry name" value="Aldolase class I"/>
    <property type="match status" value="1"/>
</dbReference>
<evidence type="ECO:0000256" key="1">
    <source>
        <dbReference type="ARBA" id="ARBA00022485"/>
    </source>
</evidence>
<reference evidence="10 11" key="1">
    <citation type="submission" date="2016-09" db="EMBL/GenBank/DDBJ databases">
        <title>Desulfuribacillus arsenicus sp. nov., an obligately anaerobic, dissimilatory arsenic- and antimonate-reducing bacterium isolated from anoxic sediments.</title>
        <authorList>
            <person name="Abin C.A."/>
            <person name="Hollibaugh J.T."/>
        </authorList>
    </citation>
    <scope>NUCLEOTIDE SEQUENCE [LARGE SCALE GENOMIC DNA]</scope>
    <source>
        <strain evidence="10 11">MLFW-2</strain>
    </source>
</reference>
<dbReference type="SUPFAM" id="SSF102114">
    <property type="entry name" value="Radical SAM enzymes"/>
    <property type="match status" value="1"/>
</dbReference>
<comment type="cofactor">
    <cofactor evidence="8">
        <name>Mg(2+)</name>
        <dbReference type="ChEBI" id="CHEBI:18420"/>
    </cofactor>
</comment>
<evidence type="ECO:0000256" key="7">
    <source>
        <dbReference type="ARBA" id="ARBA00023239"/>
    </source>
</evidence>
<dbReference type="GO" id="GO:0008616">
    <property type="term" value="P:tRNA queuosine(34) biosynthetic process"/>
    <property type="evidence" value="ECO:0007669"/>
    <property type="project" value="UniProtKB-UniRule"/>
</dbReference>
<comment type="pathway">
    <text evidence="8">Purine metabolism; 7-cyano-7-deazaguanine biosynthesis.</text>
</comment>
<keyword evidence="3 8" id="KW-0479">Metal-binding</keyword>
<evidence type="ECO:0000256" key="5">
    <source>
        <dbReference type="ARBA" id="ARBA00023004"/>
    </source>
</evidence>
<comment type="cofactor">
    <cofactor evidence="8">
        <name>S-adenosyl-L-methionine</name>
        <dbReference type="ChEBI" id="CHEBI:59789"/>
    </cofactor>
    <text evidence="8">Binds 1 S-adenosyl-L-methionine per subunit.</text>
</comment>
<dbReference type="PANTHER" id="PTHR42836">
    <property type="entry name" value="7-CARBOXY-7-DEAZAGUANINE SYNTHASE"/>
    <property type="match status" value="1"/>
</dbReference>
<dbReference type="InterPro" id="IPR058240">
    <property type="entry name" value="rSAM_sf"/>
</dbReference>
<sequence>MTKFTNVVEVFSGIQGEGPIVGYRQIFIRFTGCQLNCQYCDTNFAIQEQALIEESPGRRNFLKVSNPLSDFDLYTFVKVLNEQLEHHSISLTGGEPLLHADFLQSFLPMVQPIGVQVYLETNGLLTEELQKVLPWIDVIGMDIKLESATQEVTQWEVHKEFLELAKDKNVFVKVVCSEKSTKDEIQRVARLVQAVGVDIPLILQPVTAFQSCHSPTPQQVIDFMDTALLTHKLVRVIPQTHVMLQQL</sequence>
<dbReference type="CDD" id="cd01335">
    <property type="entry name" value="Radical_SAM"/>
    <property type="match status" value="1"/>
</dbReference>
<dbReference type="STRING" id="1390249.BHU72_02850"/>
<protein>
    <recommendedName>
        <fullName evidence="8">7-carboxy-7-deazaguanine synthase</fullName>
        <shortName evidence="8">CDG synthase</shortName>
        <ecNumber evidence="8">4.3.99.3</ecNumber>
    </recommendedName>
    <alternativeName>
        <fullName evidence="8">Queuosine biosynthesis protein QueE</fullName>
    </alternativeName>
</protein>
<comment type="cofactor">
    <cofactor evidence="8">
        <name>[4Fe-4S] cluster</name>
        <dbReference type="ChEBI" id="CHEBI:49883"/>
    </cofactor>
    <text evidence="8">Binds 1 [4Fe-4S] cluster. The cluster is coordinated with 3 cysteines and an exchangeable S-adenosyl-L-methionine.</text>
</comment>
<name>A0A1E5L6I9_9FIRM</name>
<feature type="binding site" evidence="8">
    <location>
        <position position="37"/>
    </location>
    <ligand>
        <name>[4Fe-4S] cluster</name>
        <dbReference type="ChEBI" id="CHEBI:49883"/>
        <note>4Fe-4S-S-AdoMet</note>
    </ligand>
</feature>
<keyword evidence="11" id="KW-1185">Reference proteome</keyword>
<evidence type="ECO:0000256" key="4">
    <source>
        <dbReference type="ARBA" id="ARBA00022842"/>
    </source>
</evidence>
<dbReference type="AlphaFoldDB" id="A0A1E5L6I9"/>
<keyword evidence="4 8" id="KW-0460">Magnesium</keyword>
<dbReference type="EC" id="4.3.99.3" evidence="8"/>
<comment type="subunit">
    <text evidence="8">Homodimer.</text>
</comment>
<evidence type="ECO:0000313" key="10">
    <source>
        <dbReference type="EMBL" id="OEH85736.1"/>
    </source>
</evidence>
<dbReference type="PIRSF" id="PIRSF000370">
    <property type="entry name" value="QueE"/>
    <property type="match status" value="1"/>
</dbReference>
<dbReference type="InterPro" id="IPR024924">
    <property type="entry name" value="7-CO-7-deazaguanine_synth-like"/>
</dbReference>
<feature type="binding site" evidence="8">
    <location>
        <position position="94"/>
    </location>
    <ligand>
        <name>S-adenosyl-L-methionine</name>
        <dbReference type="ChEBI" id="CHEBI:59789"/>
    </ligand>
</feature>
<dbReference type="InterPro" id="IPR007197">
    <property type="entry name" value="rSAM"/>
</dbReference>
<keyword evidence="8" id="KW-0671">Queuosine biosynthesis</keyword>
<dbReference type="SFLD" id="SFLDS00029">
    <property type="entry name" value="Radical_SAM"/>
    <property type="match status" value="1"/>
</dbReference>
<dbReference type="Pfam" id="PF04055">
    <property type="entry name" value="Radical_SAM"/>
    <property type="match status" value="1"/>
</dbReference>
<dbReference type="OrthoDB" id="9792276at2"/>
<keyword evidence="5 8" id="KW-0408">Iron</keyword>
<feature type="domain" description="Radical SAM core" evidence="9">
    <location>
        <begin position="20"/>
        <end position="247"/>
    </location>
</feature>
<gene>
    <name evidence="8" type="primary">queE</name>
    <name evidence="10" type="ORF">BHU72_02850</name>
</gene>
<dbReference type="GO" id="GO:0051539">
    <property type="term" value="F:4 iron, 4 sulfur cluster binding"/>
    <property type="evidence" value="ECO:0007669"/>
    <property type="project" value="UniProtKB-UniRule"/>
</dbReference>
<comment type="similarity">
    <text evidence="8">Belongs to the radical SAM superfamily. 7-carboxy-7-deazaguanine synthase family.</text>
</comment>
<feature type="binding site" evidence="8">
    <location>
        <position position="42"/>
    </location>
    <ligand>
        <name>Mg(2+)</name>
        <dbReference type="ChEBI" id="CHEBI:18420"/>
    </ligand>
</feature>
<dbReference type="PANTHER" id="PTHR42836:SF1">
    <property type="entry name" value="7-CARBOXY-7-DEAZAGUANINE SYNTHASE"/>
    <property type="match status" value="1"/>
</dbReference>
<feature type="binding site" evidence="8">
    <location>
        <position position="29"/>
    </location>
    <ligand>
        <name>substrate</name>
    </ligand>
</feature>
<keyword evidence="6 8" id="KW-0411">Iron-sulfur</keyword>
<comment type="catalytic activity">
    <reaction evidence="8">
        <text>6-carboxy-5,6,7,8-tetrahydropterin + H(+) = 7-carboxy-7-carbaguanine + NH4(+)</text>
        <dbReference type="Rhea" id="RHEA:27974"/>
        <dbReference type="ChEBI" id="CHEBI:15378"/>
        <dbReference type="ChEBI" id="CHEBI:28938"/>
        <dbReference type="ChEBI" id="CHEBI:61032"/>
        <dbReference type="ChEBI" id="CHEBI:61036"/>
        <dbReference type="EC" id="4.3.99.3"/>
    </reaction>
</comment>
<dbReference type="HAMAP" id="MF_00917">
    <property type="entry name" value="QueE"/>
    <property type="match status" value="1"/>
</dbReference>
<keyword evidence="7 8" id="KW-0456">Lyase</keyword>
<accession>A0A1E5L6I9</accession>
<evidence type="ECO:0000313" key="11">
    <source>
        <dbReference type="Proteomes" id="UP000095255"/>
    </source>
</evidence>
<dbReference type="InterPro" id="IPR013785">
    <property type="entry name" value="Aldolase_TIM"/>
</dbReference>
<dbReference type="GO" id="GO:0016840">
    <property type="term" value="F:carbon-nitrogen lyase activity"/>
    <property type="evidence" value="ECO:0007669"/>
    <property type="project" value="UniProtKB-UniRule"/>
</dbReference>
<comment type="caution">
    <text evidence="8">Lacks conserved residue(s) required for the propagation of feature annotation.</text>
</comment>
<comment type="function">
    <text evidence="8">Catalyzes the complex heterocyclic radical-mediated conversion of 6-carboxy-5,6,7,8-tetrahydropterin (CPH4) to 7-carboxy-7-deazaguanine (CDG), a step common to the biosynthetic pathways of all 7-deazapurine-containing compounds.</text>
</comment>
<dbReference type="UniPathway" id="UPA00391"/>
<evidence type="ECO:0000256" key="3">
    <source>
        <dbReference type="ARBA" id="ARBA00022723"/>
    </source>
</evidence>
<feature type="binding site" evidence="8">
    <location>
        <position position="33"/>
    </location>
    <ligand>
        <name>[4Fe-4S] cluster</name>
        <dbReference type="ChEBI" id="CHEBI:49883"/>
        <note>4Fe-4S-S-AdoMet</note>
    </ligand>
</feature>
<evidence type="ECO:0000256" key="2">
    <source>
        <dbReference type="ARBA" id="ARBA00022691"/>
    </source>
</evidence>
<keyword evidence="1 8" id="KW-0004">4Fe-4S</keyword>
<dbReference type="EMBL" id="MJAT01000012">
    <property type="protein sequence ID" value="OEH85736.1"/>
    <property type="molecule type" value="Genomic_DNA"/>
</dbReference>
<dbReference type="GO" id="GO:1904047">
    <property type="term" value="F:S-adenosyl-L-methionine binding"/>
    <property type="evidence" value="ECO:0007669"/>
    <property type="project" value="UniProtKB-UniRule"/>
</dbReference>
<organism evidence="10 11">
    <name type="scientific">Desulfuribacillus stibiiarsenatis</name>
    <dbReference type="NCBI Taxonomy" id="1390249"/>
    <lineage>
        <taxon>Bacteria</taxon>
        <taxon>Bacillati</taxon>
        <taxon>Bacillota</taxon>
        <taxon>Desulfuribacillia</taxon>
        <taxon>Desulfuribacillales</taxon>
        <taxon>Desulfuribacillaceae</taxon>
        <taxon>Desulfuribacillus</taxon>
    </lineage>
</organism>
<evidence type="ECO:0000259" key="9">
    <source>
        <dbReference type="PROSITE" id="PS51918"/>
    </source>
</evidence>
<feature type="binding site" evidence="8">
    <location>
        <begin position="39"/>
        <end position="41"/>
    </location>
    <ligand>
        <name>S-adenosyl-L-methionine</name>
        <dbReference type="ChEBI" id="CHEBI:59789"/>
    </ligand>
</feature>
<dbReference type="Proteomes" id="UP000095255">
    <property type="component" value="Unassembled WGS sequence"/>
</dbReference>
<dbReference type="RefSeq" id="WP_069701820.1">
    <property type="nucleotide sequence ID" value="NZ_MJAT01000012.1"/>
</dbReference>
<comment type="caution">
    <text evidence="10">The sequence shown here is derived from an EMBL/GenBank/DDBJ whole genome shotgun (WGS) entry which is preliminary data.</text>
</comment>
<evidence type="ECO:0000256" key="8">
    <source>
        <dbReference type="HAMAP-Rule" id="MF_00917"/>
    </source>
</evidence>